<sequence>MAIVPRIAECRPIVRVRTIDLSVGYFGLQIAFGIQSASLSRVFQGLGASVDQLAILWLAGPVTGLLVQPVVGALSDRAPTRFGRRRPYILLSALVVIAALAALPLAASLVVAVAAVWLLEAAMNALHAPYRALVADTLPPDEHARGYAMQTVFIGLGALAGACAPILLAWGGWSNVALPGQTAPSIRVAFVAAAIAVALSVGWTVARVQEPPASGAGDDKARAAMGRKAEVAALWHALRPVAVIQFFSWFGLYLLWVYATPVVAAQLYGATSPFDAAYGKGADFVGVLFGTYNGVAGVFAFLLPRLFRRFGVTRVHAAALALGAAGLSGLALLAHPAGLIGCAVLIGIAYASILSAPFVLAGRAVSSATAGMFIGVMNIFIVVPQLFAGVSMGWVIAHLLGGLAWPVLPLAGGLMAAGALLSLCLSGMDERVAAA</sequence>
<dbReference type="InterPro" id="IPR011701">
    <property type="entry name" value="MFS"/>
</dbReference>
<keyword evidence="2" id="KW-0813">Transport</keyword>
<feature type="transmembrane region" description="Helical" evidence="6">
    <location>
        <begin position="403"/>
        <end position="425"/>
    </location>
</feature>
<feature type="transmembrane region" description="Helical" evidence="6">
    <location>
        <begin position="151"/>
        <end position="173"/>
    </location>
</feature>
<name>A0ABU1MQ83_9SPHN</name>
<evidence type="ECO:0000313" key="8">
    <source>
        <dbReference type="EMBL" id="MDR6512499.1"/>
    </source>
</evidence>
<feature type="transmembrane region" description="Helical" evidence="6">
    <location>
        <begin position="284"/>
        <end position="303"/>
    </location>
</feature>
<evidence type="ECO:0000259" key="7">
    <source>
        <dbReference type="PROSITE" id="PS50850"/>
    </source>
</evidence>
<proteinExistence type="predicted"/>
<feature type="transmembrane region" description="Helical" evidence="6">
    <location>
        <begin position="87"/>
        <end position="103"/>
    </location>
</feature>
<comment type="caution">
    <text evidence="8">The sequence shown here is derived from an EMBL/GenBank/DDBJ whole genome shotgun (WGS) entry which is preliminary data.</text>
</comment>
<feature type="transmembrane region" description="Helical" evidence="6">
    <location>
        <begin position="338"/>
        <end position="360"/>
    </location>
</feature>
<keyword evidence="4 6" id="KW-1133">Transmembrane helix</keyword>
<dbReference type="EMBL" id="JAVDRD010000010">
    <property type="protein sequence ID" value="MDR6512499.1"/>
    <property type="molecule type" value="Genomic_DNA"/>
</dbReference>
<dbReference type="PANTHER" id="PTHR19432:SF35">
    <property type="entry name" value="SOLUTE CARRIER FAMILY 45 MEMBER 3 ISOFORM X1"/>
    <property type="match status" value="1"/>
</dbReference>
<feature type="transmembrane region" description="Helical" evidence="6">
    <location>
        <begin position="185"/>
        <end position="206"/>
    </location>
</feature>
<feature type="domain" description="Major facilitator superfamily (MFS) profile" evidence="7">
    <location>
        <begin position="17"/>
        <end position="430"/>
    </location>
</feature>
<evidence type="ECO:0000313" key="9">
    <source>
        <dbReference type="Proteomes" id="UP001184150"/>
    </source>
</evidence>
<comment type="subcellular location">
    <subcellularLocation>
        <location evidence="1">Membrane</location>
        <topology evidence="1">Multi-pass membrane protein</topology>
    </subcellularLocation>
</comment>
<evidence type="ECO:0000256" key="6">
    <source>
        <dbReference type="SAM" id="Phobius"/>
    </source>
</evidence>
<dbReference type="RefSeq" id="WP_309806035.1">
    <property type="nucleotide sequence ID" value="NZ_JAVDRD010000010.1"/>
</dbReference>
<keyword evidence="3 6" id="KW-0812">Transmembrane</keyword>
<dbReference type="InterPro" id="IPR020846">
    <property type="entry name" value="MFS_dom"/>
</dbReference>
<accession>A0ABU1MQ83</accession>
<feature type="transmembrane region" description="Helical" evidence="6">
    <location>
        <begin position="21"/>
        <end position="43"/>
    </location>
</feature>
<organism evidence="8 9">
    <name type="scientific">Novosphingobium capsulatum</name>
    <dbReference type="NCBI Taxonomy" id="13688"/>
    <lineage>
        <taxon>Bacteria</taxon>
        <taxon>Pseudomonadati</taxon>
        <taxon>Pseudomonadota</taxon>
        <taxon>Alphaproteobacteria</taxon>
        <taxon>Sphingomonadales</taxon>
        <taxon>Sphingomonadaceae</taxon>
        <taxon>Novosphingobium</taxon>
    </lineage>
</organism>
<reference evidence="8 9" key="1">
    <citation type="submission" date="2023-07" db="EMBL/GenBank/DDBJ databases">
        <title>Sorghum-associated microbial communities from plants grown in Nebraska, USA.</title>
        <authorList>
            <person name="Schachtman D."/>
        </authorList>
    </citation>
    <scope>NUCLEOTIDE SEQUENCE [LARGE SCALE GENOMIC DNA]</scope>
    <source>
        <strain evidence="8 9">DS1027</strain>
    </source>
</reference>
<dbReference type="InterPro" id="IPR036259">
    <property type="entry name" value="MFS_trans_sf"/>
</dbReference>
<keyword evidence="9" id="KW-1185">Reference proteome</keyword>
<keyword evidence="5 6" id="KW-0472">Membrane</keyword>
<evidence type="ECO:0000256" key="5">
    <source>
        <dbReference type="ARBA" id="ARBA00023136"/>
    </source>
</evidence>
<evidence type="ECO:0000256" key="1">
    <source>
        <dbReference type="ARBA" id="ARBA00004141"/>
    </source>
</evidence>
<evidence type="ECO:0000256" key="4">
    <source>
        <dbReference type="ARBA" id="ARBA00022989"/>
    </source>
</evidence>
<dbReference type="Proteomes" id="UP001184150">
    <property type="component" value="Unassembled WGS sequence"/>
</dbReference>
<evidence type="ECO:0000256" key="3">
    <source>
        <dbReference type="ARBA" id="ARBA00022692"/>
    </source>
</evidence>
<gene>
    <name evidence="8" type="ORF">J2792_003384</name>
</gene>
<dbReference type="Gene3D" id="1.20.1250.20">
    <property type="entry name" value="MFS general substrate transporter like domains"/>
    <property type="match status" value="1"/>
</dbReference>
<evidence type="ECO:0000256" key="2">
    <source>
        <dbReference type="ARBA" id="ARBA00022448"/>
    </source>
</evidence>
<feature type="transmembrane region" description="Helical" evidence="6">
    <location>
        <begin position="372"/>
        <end position="397"/>
    </location>
</feature>
<dbReference type="Pfam" id="PF07690">
    <property type="entry name" value="MFS_1"/>
    <property type="match status" value="1"/>
</dbReference>
<feature type="transmembrane region" description="Helical" evidence="6">
    <location>
        <begin position="246"/>
        <end position="264"/>
    </location>
</feature>
<feature type="transmembrane region" description="Helical" evidence="6">
    <location>
        <begin position="109"/>
        <end position="130"/>
    </location>
</feature>
<feature type="transmembrane region" description="Helical" evidence="6">
    <location>
        <begin position="315"/>
        <end position="332"/>
    </location>
</feature>
<protein>
    <submittedName>
        <fullName evidence="8">Maltose/moltooligosaccharide transporter</fullName>
    </submittedName>
</protein>
<dbReference type="PANTHER" id="PTHR19432">
    <property type="entry name" value="SUGAR TRANSPORTER"/>
    <property type="match status" value="1"/>
</dbReference>
<feature type="transmembrane region" description="Helical" evidence="6">
    <location>
        <begin position="55"/>
        <end position="75"/>
    </location>
</feature>
<dbReference type="PROSITE" id="PS50850">
    <property type="entry name" value="MFS"/>
    <property type="match status" value="1"/>
</dbReference>
<dbReference type="SUPFAM" id="SSF103473">
    <property type="entry name" value="MFS general substrate transporter"/>
    <property type="match status" value="1"/>
</dbReference>